<dbReference type="EMBL" id="NFIE01000008">
    <property type="protein sequence ID" value="OUN88865.1"/>
    <property type="molecule type" value="Genomic_DNA"/>
</dbReference>
<name>A0A1Y3XTN0_9ACTN</name>
<reference evidence="2" key="1">
    <citation type="submission" date="2017-04" db="EMBL/GenBank/DDBJ databases">
        <title>Function of individual gut microbiota members based on whole genome sequencing of pure cultures obtained from chicken caecum.</title>
        <authorList>
            <person name="Medvecky M."/>
            <person name="Cejkova D."/>
            <person name="Polansky O."/>
            <person name="Karasova D."/>
            <person name="Kubasova T."/>
            <person name="Cizek A."/>
            <person name="Rychlik I."/>
        </authorList>
    </citation>
    <scope>NUCLEOTIDE SEQUENCE [LARGE SCALE GENOMIC DNA]</scope>
    <source>
        <strain evidence="2">An5</strain>
    </source>
</reference>
<gene>
    <name evidence="1" type="ORF">B5G02_04680</name>
</gene>
<protein>
    <submittedName>
        <fullName evidence="1">Hydrolase</fullName>
    </submittedName>
</protein>
<dbReference type="PROSITE" id="PS01229">
    <property type="entry name" value="COF_2"/>
    <property type="match status" value="1"/>
</dbReference>
<dbReference type="SUPFAM" id="SSF56784">
    <property type="entry name" value="HAD-like"/>
    <property type="match status" value="1"/>
</dbReference>
<dbReference type="SFLD" id="SFLDG01140">
    <property type="entry name" value="C2.B:_Phosphomannomutase_and_P"/>
    <property type="match status" value="1"/>
</dbReference>
<dbReference type="Gene3D" id="3.40.50.1000">
    <property type="entry name" value="HAD superfamily/HAD-like"/>
    <property type="match status" value="1"/>
</dbReference>
<dbReference type="GO" id="GO:0016791">
    <property type="term" value="F:phosphatase activity"/>
    <property type="evidence" value="ECO:0007669"/>
    <property type="project" value="TreeGrafter"/>
</dbReference>
<comment type="caution">
    <text evidence="1">The sequence shown here is derived from an EMBL/GenBank/DDBJ whole genome shotgun (WGS) entry which is preliminary data.</text>
</comment>
<dbReference type="PANTHER" id="PTHR10000:SF8">
    <property type="entry name" value="HAD SUPERFAMILY HYDROLASE-LIKE, TYPE 3"/>
    <property type="match status" value="1"/>
</dbReference>
<evidence type="ECO:0000313" key="1">
    <source>
        <dbReference type="EMBL" id="OUN88865.1"/>
    </source>
</evidence>
<dbReference type="OrthoDB" id="3180855at2"/>
<dbReference type="RefSeq" id="WP_094335367.1">
    <property type="nucleotide sequence ID" value="NZ_NFIE01000008.1"/>
</dbReference>
<dbReference type="Pfam" id="PF08282">
    <property type="entry name" value="Hydrolase_3"/>
    <property type="match status" value="1"/>
</dbReference>
<accession>A0A1Y3XTN0</accession>
<dbReference type="AlphaFoldDB" id="A0A1Y3XTN0"/>
<dbReference type="Proteomes" id="UP000195781">
    <property type="component" value="Unassembled WGS sequence"/>
</dbReference>
<sequence>MIVFSDLDGTFLTSDKQVSAGNLAALDALAAAGIPFVPCTGRALTGIARPIIEHPAARYAITSNGAAITDLRTGAVMHRVDLGRERALACYELTRGRDVTFDIFADGRIYTHRSCYDRLGEYIANPAVLASVRRLRTIYDGDTGAFLAGLEHIERVAMYWYDARDRDAILRELAGATDLSVVRSVENDIEISDANATKGLALVWLCGELGIPVEEAVAFGDNINDTSMLEAAGLGVAMGNAEPEAKTAADAIAATNDENGVGTFLLQLLAEQR</sequence>
<dbReference type="GO" id="GO:0000287">
    <property type="term" value="F:magnesium ion binding"/>
    <property type="evidence" value="ECO:0007669"/>
    <property type="project" value="TreeGrafter"/>
</dbReference>
<dbReference type="InterPro" id="IPR036412">
    <property type="entry name" value="HAD-like_sf"/>
</dbReference>
<dbReference type="InterPro" id="IPR023214">
    <property type="entry name" value="HAD_sf"/>
</dbReference>
<proteinExistence type="predicted"/>
<dbReference type="PANTHER" id="PTHR10000">
    <property type="entry name" value="PHOSPHOSERINE PHOSPHATASE"/>
    <property type="match status" value="1"/>
</dbReference>
<keyword evidence="1" id="KW-0378">Hydrolase</keyword>
<dbReference type="Gene3D" id="3.30.1240.10">
    <property type="match status" value="1"/>
</dbReference>
<dbReference type="GO" id="GO:0005829">
    <property type="term" value="C:cytosol"/>
    <property type="evidence" value="ECO:0007669"/>
    <property type="project" value="TreeGrafter"/>
</dbReference>
<keyword evidence="2" id="KW-1185">Reference proteome</keyword>
<dbReference type="SFLD" id="SFLDS00003">
    <property type="entry name" value="Haloacid_Dehalogenase"/>
    <property type="match status" value="1"/>
</dbReference>
<evidence type="ECO:0000313" key="2">
    <source>
        <dbReference type="Proteomes" id="UP000195781"/>
    </source>
</evidence>
<organism evidence="1 2">
    <name type="scientific">[Collinsella] massiliensis</name>
    <dbReference type="NCBI Taxonomy" id="1232426"/>
    <lineage>
        <taxon>Bacteria</taxon>
        <taxon>Bacillati</taxon>
        <taxon>Actinomycetota</taxon>
        <taxon>Coriobacteriia</taxon>
        <taxon>Coriobacteriales</taxon>
        <taxon>Coriobacteriaceae</taxon>
        <taxon>Enorma</taxon>
    </lineage>
</organism>